<dbReference type="Gene3D" id="1.20.120.1220">
    <property type="match status" value="1"/>
</dbReference>
<dbReference type="InterPro" id="IPR050882">
    <property type="entry name" value="Prepilin_peptidase/N-MTase"/>
</dbReference>
<dbReference type="EMBL" id="SLXQ01000014">
    <property type="protein sequence ID" value="TCP46274.1"/>
    <property type="molecule type" value="Genomic_DNA"/>
</dbReference>
<accession>A0A4R2QCZ7</accession>
<organism evidence="4 5">
    <name type="scientific">Tamaricihabitans halophyticus</name>
    <dbReference type="NCBI Taxonomy" id="1262583"/>
    <lineage>
        <taxon>Bacteria</taxon>
        <taxon>Bacillati</taxon>
        <taxon>Actinomycetota</taxon>
        <taxon>Actinomycetes</taxon>
        <taxon>Pseudonocardiales</taxon>
        <taxon>Pseudonocardiaceae</taxon>
        <taxon>Tamaricihabitans</taxon>
    </lineage>
</organism>
<dbReference type="GO" id="GO:0006465">
    <property type="term" value="P:signal peptide processing"/>
    <property type="evidence" value="ECO:0007669"/>
    <property type="project" value="TreeGrafter"/>
</dbReference>
<dbReference type="GO" id="GO:0004190">
    <property type="term" value="F:aspartic-type endopeptidase activity"/>
    <property type="evidence" value="ECO:0007669"/>
    <property type="project" value="InterPro"/>
</dbReference>
<sequence>MTELSASLLLGGAGILVGLATRGVLGAIRRGTRTHPLVLPAVTGALWALLGWRFGAGALPGWWFSVPLSVAALAAPLIVADLRHRRLPNVFTAAAYPILGGVLLAAAIGNDDGWLLGRAVLGVLVFGGAHALVHLLAPGALGAGDVKLAGSLGGVLGALGWPALVFAAVLAALCAGLLAVFASSTGRWRGGVPHGPGLLLAVLAVAAFPSAGVIPAHA</sequence>
<keyword evidence="5" id="KW-1185">Reference proteome</keyword>
<keyword evidence="2" id="KW-0472">Membrane</keyword>
<feature type="domain" description="Prepilin type IV endopeptidase peptidase" evidence="3">
    <location>
        <begin position="72"/>
        <end position="176"/>
    </location>
</feature>
<dbReference type="AlphaFoldDB" id="A0A4R2QCZ7"/>
<keyword evidence="4" id="KW-0489">Methyltransferase</keyword>
<feature type="transmembrane region" description="Helical" evidence="2">
    <location>
        <begin position="194"/>
        <end position="214"/>
    </location>
</feature>
<gene>
    <name evidence="4" type="ORF">EV191_11471</name>
</gene>
<dbReference type="GO" id="GO:0008168">
    <property type="term" value="F:methyltransferase activity"/>
    <property type="evidence" value="ECO:0007669"/>
    <property type="project" value="UniProtKB-KW"/>
</dbReference>
<evidence type="ECO:0000313" key="4">
    <source>
        <dbReference type="EMBL" id="TCP46274.1"/>
    </source>
</evidence>
<keyword evidence="2" id="KW-0812">Transmembrane</keyword>
<dbReference type="GO" id="GO:0032259">
    <property type="term" value="P:methylation"/>
    <property type="evidence" value="ECO:0007669"/>
    <property type="project" value="UniProtKB-KW"/>
</dbReference>
<evidence type="ECO:0000259" key="3">
    <source>
        <dbReference type="Pfam" id="PF01478"/>
    </source>
</evidence>
<dbReference type="OrthoDB" id="5197713at2"/>
<comment type="similarity">
    <text evidence="1">Belongs to the peptidase A24 family.</text>
</comment>
<evidence type="ECO:0000313" key="5">
    <source>
        <dbReference type="Proteomes" id="UP000294911"/>
    </source>
</evidence>
<reference evidence="4 5" key="1">
    <citation type="submission" date="2019-03" db="EMBL/GenBank/DDBJ databases">
        <title>Genomic Encyclopedia of Type Strains, Phase IV (KMG-IV): sequencing the most valuable type-strain genomes for metagenomic binning, comparative biology and taxonomic classification.</title>
        <authorList>
            <person name="Goeker M."/>
        </authorList>
    </citation>
    <scope>NUCLEOTIDE SEQUENCE [LARGE SCALE GENOMIC DNA]</scope>
    <source>
        <strain evidence="4 5">DSM 45765</strain>
    </source>
</reference>
<feature type="transmembrane region" description="Helical" evidence="2">
    <location>
        <begin position="37"/>
        <end position="55"/>
    </location>
</feature>
<dbReference type="GO" id="GO:0005886">
    <property type="term" value="C:plasma membrane"/>
    <property type="evidence" value="ECO:0007669"/>
    <property type="project" value="TreeGrafter"/>
</dbReference>
<keyword evidence="2" id="KW-1133">Transmembrane helix</keyword>
<dbReference type="Proteomes" id="UP000294911">
    <property type="component" value="Unassembled WGS sequence"/>
</dbReference>
<dbReference type="Pfam" id="PF01478">
    <property type="entry name" value="Peptidase_A24"/>
    <property type="match status" value="1"/>
</dbReference>
<dbReference type="PANTHER" id="PTHR30487">
    <property type="entry name" value="TYPE 4 PREPILIN-LIKE PROTEINS LEADER PEPTIDE-PROCESSING ENZYME"/>
    <property type="match status" value="1"/>
</dbReference>
<proteinExistence type="inferred from homology"/>
<name>A0A4R2QCZ7_9PSEU</name>
<dbReference type="InterPro" id="IPR000045">
    <property type="entry name" value="Prepilin_IV_endopep_pep"/>
</dbReference>
<feature type="transmembrane region" description="Helical" evidence="2">
    <location>
        <begin position="6"/>
        <end position="25"/>
    </location>
</feature>
<protein>
    <submittedName>
        <fullName evidence="4">Leader peptidase (Prepilin peptidase)/N-methyltransferase</fullName>
    </submittedName>
</protein>
<dbReference type="RefSeq" id="WP_132879698.1">
    <property type="nucleotide sequence ID" value="NZ_SLXQ01000014.1"/>
</dbReference>
<evidence type="ECO:0000256" key="1">
    <source>
        <dbReference type="ARBA" id="ARBA00005801"/>
    </source>
</evidence>
<keyword evidence="4" id="KW-0808">Transferase</keyword>
<evidence type="ECO:0000256" key="2">
    <source>
        <dbReference type="SAM" id="Phobius"/>
    </source>
</evidence>
<feature type="transmembrane region" description="Helical" evidence="2">
    <location>
        <begin position="87"/>
        <end position="109"/>
    </location>
</feature>
<feature type="transmembrane region" description="Helical" evidence="2">
    <location>
        <begin position="61"/>
        <end position="80"/>
    </location>
</feature>
<dbReference type="PANTHER" id="PTHR30487:SF0">
    <property type="entry name" value="PREPILIN LEADER PEPTIDASE_N-METHYLTRANSFERASE-RELATED"/>
    <property type="match status" value="1"/>
</dbReference>
<feature type="transmembrane region" description="Helical" evidence="2">
    <location>
        <begin position="115"/>
        <end position="137"/>
    </location>
</feature>
<feature type="transmembrane region" description="Helical" evidence="2">
    <location>
        <begin position="158"/>
        <end position="182"/>
    </location>
</feature>
<comment type="caution">
    <text evidence="4">The sequence shown here is derived from an EMBL/GenBank/DDBJ whole genome shotgun (WGS) entry which is preliminary data.</text>
</comment>